<keyword evidence="5" id="KW-1185">Reference proteome</keyword>
<feature type="transmembrane region" description="Helical" evidence="2">
    <location>
        <begin position="370"/>
        <end position="389"/>
    </location>
</feature>
<dbReference type="AlphaFoldDB" id="A0A6A6IAB9"/>
<dbReference type="InterPro" id="IPR046529">
    <property type="entry name" value="DUF6594"/>
</dbReference>
<dbReference type="GeneID" id="54586908"/>
<dbReference type="OrthoDB" id="3533814at2759"/>
<feature type="compositionally biased region" description="Polar residues" evidence="1">
    <location>
        <begin position="63"/>
        <end position="75"/>
    </location>
</feature>
<feature type="region of interest" description="Disordered" evidence="1">
    <location>
        <begin position="1"/>
        <end position="77"/>
    </location>
</feature>
<name>A0A6A6IAB9_9PLEO</name>
<dbReference type="PANTHER" id="PTHR34502">
    <property type="entry name" value="DUF6594 DOMAIN-CONTAINING PROTEIN-RELATED"/>
    <property type="match status" value="1"/>
</dbReference>
<feature type="transmembrane region" description="Helical" evidence="2">
    <location>
        <begin position="308"/>
        <end position="332"/>
    </location>
</feature>
<evidence type="ECO:0000256" key="1">
    <source>
        <dbReference type="SAM" id="MobiDB-lite"/>
    </source>
</evidence>
<dbReference type="EMBL" id="ML987198">
    <property type="protein sequence ID" value="KAF2246453.1"/>
    <property type="molecule type" value="Genomic_DNA"/>
</dbReference>
<sequence length="392" mass="44488">MPPSLRSSSCPDLVRTERVLPESRDEAVPGISSEVVVDDSGSFRESLEESEPAARTAEDEPRSSNPASISPTPNRTVIAPPEVELFKKRRRSSRPAWAPEVIRTLKDSPEGYPRLAAFLDSDENFMVFRRFGYFQNRLLLEKQGELMTLETRIDELDECLNQAQPSQLRTVQMVQDSILPGARDVVAERQQLLERADQVFREYAQLMTAVQQMRSFERPTERDHQSVFNYMWNTKPIVEREASWVQMKEDLVALRPPKEPDWLEARIGGAIVFLGWRFLQRLFTDQRSRSKSGSQYIHYFSASRISNVATAIVAFIMAVILVLPVLLCYVLVTKVGSYNGYAGCIGILFFFTMLFSCTMAFYSKAKRHETLAATAAYCAVLVVFLGNAAKQE</sequence>
<dbReference type="Pfam" id="PF20237">
    <property type="entry name" value="DUF6594"/>
    <property type="match status" value="1"/>
</dbReference>
<keyword evidence="2" id="KW-0472">Membrane</keyword>
<keyword evidence="2" id="KW-0812">Transmembrane</keyword>
<feature type="domain" description="DUF6594" evidence="3">
    <location>
        <begin position="112"/>
        <end position="382"/>
    </location>
</feature>
<evidence type="ECO:0000259" key="3">
    <source>
        <dbReference type="Pfam" id="PF20237"/>
    </source>
</evidence>
<keyword evidence="2" id="KW-1133">Transmembrane helix</keyword>
<reference evidence="4" key="1">
    <citation type="journal article" date="2020" name="Stud. Mycol.">
        <title>101 Dothideomycetes genomes: a test case for predicting lifestyles and emergence of pathogens.</title>
        <authorList>
            <person name="Haridas S."/>
            <person name="Albert R."/>
            <person name="Binder M."/>
            <person name="Bloem J."/>
            <person name="Labutti K."/>
            <person name="Salamov A."/>
            <person name="Andreopoulos B."/>
            <person name="Baker S."/>
            <person name="Barry K."/>
            <person name="Bills G."/>
            <person name="Bluhm B."/>
            <person name="Cannon C."/>
            <person name="Castanera R."/>
            <person name="Culley D."/>
            <person name="Daum C."/>
            <person name="Ezra D."/>
            <person name="Gonzalez J."/>
            <person name="Henrissat B."/>
            <person name="Kuo A."/>
            <person name="Liang C."/>
            <person name="Lipzen A."/>
            <person name="Lutzoni F."/>
            <person name="Magnuson J."/>
            <person name="Mondo S."/>
            <person name="Nolan M."/>
            <person name="Ohm R."/>
            <person name="Pangilinan J."/>
            <person name="Park H.-J."/>
            <person name="Ramirez L."/>
            <person name="Alfaro M."/>
            <person name="Sun H."/>
            <person name="Tritt A."/>
            <person name="Yoshinaga Y."/>
            <person name="Zwiers L.-H."/>
            <person name="Turgeon B."/>
            <person name="Goodwin S."/>
            <person name="Spatafora J."/>
            <person name="Crous P."/>
            <person name="Grigoriev I."/>
        </authorList>
    </citation>
    <scope>NUCLEOTIDE SEQUENCE</scope>
    <source>
        <strain evidence="4">CBS 122368</strain>
    </source>
</reference>
<accession>A0A6A6IAB9</accession>
<evidence type="ECO:0000313" key="4">
    <source>
        <dbReference type="EMBL" id="KAF2246453.1"/>
    </source>
</evidence>
<protein>
    <recommendedName>
        <fullName evidence="3">DUF6594 domain-containing protein</fullName>
    </recommendedName>
</protein>
<dbReference type="PANTHER" id="PTHR34502:SF3">
    <property type="entry name" value="DUF6594 DOMAIN-CONTAINING PROTEIN"/>
    <property type="match status" value="1"/>
</dbReference>
<dbReference type="RefSeq" id="XP_033681457.1">
    <property type="nucleotide sequence ID" value="XM_033833578.1"/>
</dbReference>
<feature type="transmembrane region" description="Helical" evidence="2">
    <location>
        <begin position="338"/>
        <end position="363"/>
    </location>
</feature>
<dbReference type="Proteomes" id="UP000800094">
    <property type="component" value="Unassembled WGS sequence"/>
</dbReference>
<evidence type="ECO:0000256" key="2">
    <source>
        <dbReference type="SAM" id="Phobius"/>
    </source>
</evidence>
<proteinExistence type="predicted"/>
<feature type="compositionally biased region" description="Polar residues" evidence="1">
    <location>
        <begin position="1"/>
        <end position="10"/>
    </location>
</feature>
<evidence type="ECO:0000313" key="5">
    <source>
        <dbReference type="Proteomes" id="UP000800094"/>
    </source>
</evidence>
<gene>
    <name evidence="4" type="ORF">BU26DRAFT_566831</name>
</gene>
<organism evidence="4 5">
    <name type="scientific">Trematosphaeria pertusa</name>
    <dbReference type="NCBI Taxonomy" id="390896"/>
    <lineage>
        <taxon>Eukaryota</taxon>
        <taxon>Fungi</taxon>
        <taxon>Dikarya</taxon>
        <taxon>Ascomycota</taxon>
        <taxon>Pezizomycotina</taxon>
        <taxon>Dothideomycetes</taxon>
        <taxon>Pleosporomycetidae</taxon>
        <taxon>Pleosporales</taxon>
        <taxon>Massarineae</taxon>
        <taxon>Trematosphaeriaceae</taxon>
        <taxon>Trematosphaeria</taxon>
    </lineage>
</organism>
<feature type="compositionally biased region" description="Basic and acidic residues" evidence="1">
    <location>
        <begin position="14"/>
        <end position="27"/>
    </location>
</feature>